<dbReference type="Proteomes" id="UP000275368">
    <property type="component" value="Chromosome"/>
</dbReference>
<proteinExistence type="predicted"/>
<gene>
    <name evidence="1" type="ORF">Back11_07820</name>
</gene>
<dbReference type="RefSeq" id="WP_125653777.1">
    <property type="nucleotide sequence ID" value="NZ_AP019308.1"/>
</dbReference>
<dbReference type="EMBL" id="AP019308">
    <property type="protein sequence ID" value="BBH19437.1"/>
    <property type="molecule type" value="Genomic_DNA"/>
</dbReference>
<name>A0A3G9IKI3_9BACL</name>
<dbReference type="SUPFAM" id="SSF51445">
    <property type="entry name" value="(Trans)glycosidases"/>
    <property type="match status" value="1"/>
</dbReference>
<protein>
    <submittedName>
        <fullName evidence="1">Uncharacterized protein</fullName>
    </submittedName>
</protein>
<organism evidence="1 2">
    <name type="scientific">Paenibacillus baekrokdamisoli</name>
    <dbReference type="NCBI Taxonomy" id="1712516"/>
    <lineage>
        <taxon>Bacteria</taxon>
        <taxon>Bacillati</taxon>
        <taxon>Bacillota</taxon>
        <taxon>Bacilli</taxon>
        <taxon>Bacillales</taxon>
        <taxon>Paenibacillaceae</taxon>
        <taxon>Paenibacillus</taxon>
    </lineage>
</organism>
<sequence>MQARANGLYGPSIQVDPSFPYYQDRSPESIAEEIQLAGYDVVHYFVVNENIVNREVIDAFHARGMFVWAMVIGNGSFSTERFPEEWPEWQMGVLRPVEDGFWRFSHFSEGYRNWKKKAMAELVTRYPFDGIEIAEPYFPEWGGVERGVYGDVGPHAAKAFYSAYGEDMPDFEDEASPRHYKKVPDVYEKWIQFRVDAVNGFIDEMMNGLGGVRDVRPGIKVATWSLAVDDGEDSLLRLRETQGLLASSMISQVKPDLHYLQTHWPDWGRGDLPADYVCKYAPFVEEIRSMHPDLPLGVQADIGSARSMVKGREWWNAFKDNVKQLGYSTFTAYEYHIGGYMYEDLPVPVKAYKATATELIISFNKRISLESVKSTSDKIKFRDAKAIISVHLRAVEVDGNRLILHSDSFPDHGFLVEFSAIHDTPDLWLYPDAGVHESPFGTWIQIDS</sequence>
<accession>A0A3G9IKI3</accession>
<dbReference type="InterPro" id="IPR017853">
    <property type="entry name" value="GH"/>
</dbReference>
<reference evidence="1 2" key="1">
    <citation type="submission" date="2018-11" db="EMBL/GenBank/DDBJ databases">
        <title>Complete genome sequence of Paenibacillus baekrokdamisoli strain KCTC 33723.</title>
        <authorList>
            <person name="Kang S.W."/>
            <person name="Lee K.C."/>
            <person name="Kim K.K."/>
            <person name="Kim J.S."/>
            <person name="Kim D.S."/>
            <person name="Ko S.H."/>
            <person name="Yang S.H."/>
            <person name="Lee J.S."/>
        </authorList>
    </citation>
    <scope>NUCLEOTIDE SEQUENCE [LARGE SCALE GENOMIC DNA]</scope>
    <source>
        <strain evidence="1 2">KCTC 33723</strain>
    </source>
</reference>
<dbReference type="AlphaFoldDB" id="A0A3G9IKI3"/>
<keyword evidence="2" id="KW-1185">Reference proteome</keyword>
<evidence type="ECO:0000313" key="2">
    <source>
        <dbReference type="Proteomes" id="UP000275368"/>
    </source>
</evidence>
<dbReference type="OrthoDB" id="5171802at2"/>
<evidence type="ECO:0000313" key="1">
    <source>
        <dbReference type="EMBL" id="BBH19437.1"/>
    </source>
</evidence>
<dbReference type="KEGG" id="pbk:Back11_07820"/>
<dbReference type="Gene3D" id="3.20.20.80">
    <property type="entry name" value="Glycosidases"/>
    <property type="match status" value="1"/>
</dbReference>